<evidence type="ECO:0000313" key="9">
    <source>
        <dbReference type="EMBL" id="NEM08255.1"/>
    </source>
</evidence>
<feature type="transmembrane region" description="Helical" evidence="7">
    <location>
        <begin position="107"/>
        <end position="127"/>
    </location>
</feature>
<keyword evidence="5 7" id="KW-0472">Membrane</keyword>
<dbReference type="PANTHER" id="PTHR37461">
    <property type="entry name" value="ANTI-SIGMA-K FACTOR RSKA"/>
    <property type="match status" value="1"/>
</dbReference>
<dbReference type="EMBL" id="JAAGWE010000036">
    <property type="protein sequence ID" value="NEM08255.1"/>
    <property type="molecule type" value="Genomic_DNA"/>
</dbReference>
<keyword evidence="4" id="KW-0805">Transcription regulation</keyword>
<protein>
    <submittedName>
        <fullName evidence="9">Anti-sigma factor</fullName>
    </submittedName>
</protein>
<dbReference type="InterPro" id="IPR051474">
    <property type="entry name" value="Anti-sigma-K/W_factor"/>
</dbReference>
<evidence type="ECO:0000256" key="7">
    <source>
        <dbReference type="SAM" id="Phobius"/>
    </source>
</evidence>
<organism evidence="9 10">
    <name type="scientific">Geodermatophilus normandii</name>
    <dbReference type="NCBI Taxonomy" id="1137989"/>
    <lineage>
        <taxon>Bacteria</taxon>
        <taxon>Bacillati</taxon>
        <taxon>Actinomycetota</taxon>
        <taxon>Actinomycetes</taxon>
        <taxon>Geodermatophilales</taxon>
        <taxon>Geodermatophilaceae</taxon>
        <taxon>Geodermatophilus</taxon>
    </lineage>
</organism>
<dbReference type="AlphaFoldDB" id="A0A6P0GLJ8"/>
<comment type="caution">
    <text evidence="9">The sequence shown here is derived from an EMBL/GenBank/DDBJ whole genome shotgun (WGS) entry which is preliminary data.</text>
</comment>
<evidence type="ECO:0000256" key="1">
    <source>
        <dbReference type="ARBA" id="ARBA00004167"/>
    </source>
</evidence>
<evidence type="ECO:0000256" key="2">
    <source>
        <dbReference type="ARBA" id="ARBA00022692"/>
    </source>
</evidence>
<reference evidence="9 10" key="1">
    <citation type="submission" date="2019-12" db="EMBL/GenBank/DDBJ databases">
        <title>WGS of CPCC 203550 I12A-02606.</title>
        <authorList>
            <person name="Jiang Z."/>
        </authorList>
    </citation>
    <scope>NUCLEOTIDE SEQUENCE [LARGE SCALE GENOMIC DNA]</scope>
    <source>
        <strain evidence="9 10">I12A-02606</strain>
    </source>
</reference>
<evidence type="ECO:0000259" key="8">
    <source>
        <dbReference type="Pfam" id="PF13490"/>
    </source>
</evidence>
<dbReference type="GO" id="GO:0006417">
    <property type="term" value="P:regulation of translation"/>
    <property type="evidence" value="ECO:0007669"/>
    <property type="project" value="TreeGrafter"/>
</dbReference>
<dbReference type="Gene3D" id="1.10.10.1320">
    <property type="entry name" value="Anti-sigma factor, zinc-finger domain"/>
    <property type="match status" value="1"/>
</dbReference>
<dbReference type="Pfam" id="PF13490">
    <property type="entry name" value="zf-HC2"/>
    <property type="match status" value="1"/>
</dbReference>
<feature type="domain" description="Putative zinc-finger" evidence="8">
    <location>
        <begin position="9"/>
        <end position="42"/>
    </location>
</feature>
<proteinExistence type="predicted"/>
<evidence type="ECO:0000256" key="4">
    <source>
        <dbReference type="ARBA" id="ARBA00023015"/>
    </source>
</evidence>
<name>A0A6P0GLJ8_9ACTN</name>
<evidence type="ECO:0000256" key="3">
    <source>
        <dbReference type="ARBA" id="ARBA00022989"/>
    </source>
</evidence>
<dbReference type="InterPro" id="IPR027383">
    <property type="entry name" value="Znf_put"/>
</dbReference>
<accession>A0A6P0GLJ8</accession>
<dbReference type="GO" id="GO:0016989">
    <property type="term" value="F:sigma factor antagonist activity"/>
    <property type="evidence" value="ECO:0007669"/>
    <property type="project" value="TreeGrafter"/>
</dbReference>
<evidence type="ECO:0000256" key="5">
    <source>
        <dbReference type="ARBA" id="ARBA00023136"/>
    </source>
</evidence>
<evidence type="ECO:0000256" key="6">
    <source>
        <dbReference type="ARBA" id="ARBA00023163"/>
    </source>
</evidence>
<dbReference type="RefSeq" id="WP_163478301.1">
    <property type="nucleotide sequence ID" value="NZ_JAAGWE010000036.1"/>
</dbReference>
<dbReference type="GO" id="GO:0016020">
    <property type="term" value="C:membrane"/>
    <property type="evidence" value="ECO:0007669"/>
    <property type="project" value="UniProtKB-SubCell"/>
</dbReference>
<dbReference type="Proteomes" id="UP000471126">
    <property type="component" value="Unassembled WGS sequence"/>
</dbReference>
<keyword evidence="6" id="KW-0804">Transcription</keyword>
<dbReference type="InterPro" id="IPR041916">
    <property type="entry name" value="Anti_sigma_zinc_sf"/>
</dbReference>
<keyword evidence="2 7" id="KW-0812">Transmembrane</keyword>
<dbReference type="PANTHER" id="PTHR37461:SF1">
    <property type="entry name" value="ANTI-SIGMA-K FACTOR RSKA"/>
    <property type="match status" value="1"/>
</dbReference>
<evidence type="ECO:0000313" key="10">
    <source>
        <dbReference type="Proteomes" id="UP000471126"/>
    </source>
</evidence>
<gene>
    <name evidence="9" type="ORF">GCU54_19990</name>
</gene>
<keyword evidence="3 7" id="KW-1133">Transmembrane helix</keyword>
<comment type="subcellular location">
    <subcellularLocation>
        <location evidence="1">Membrane</location>
        <topology evidence="1">Single-pass membrane protein</topology>
    </subcellularLocation>
</comment>
<sequence>MSRADGEHRELRELLGVAALGALEPAEHDRLQAHLDGCPSCRAELAELTPLAARLAAVDPDALDETPTPPPGLGAVVLARIAAEEQRSGPPRHRATPLPRRRALRPVLAAAAVVGVAAAGATVGWLARPVPEPPPLEPVSVQAVDPGVEARADLIPHTWGVEVRLTGTGFADGEVYRVAVTDDDGREVPAGEFLGIGSAELRCNLNSAVLRADAVGFEVVDDDGDVVVRSDF</sequence>